<evidence type="ECO:0000313" key="1">
    <source>
        <dbReference type="EMBL" id="MCP9762291.1"/>
    </source>
</evidence>
<dbReference type="Proteomes" id="UP001204144">
    <property type="component" value="Unassembled WGS sequence"/>
</dbReference>
<dbReference type="Pfam" id="PF08849">
    <property type="entry name" value="BrxA"/>
    <property type="match status" value="1"/>
</dbReference>
<dbReference type="InterPro" id="IPR014948">
    <property type="entry name" value="BrxA"/>
</dbReference>
<dbReference type="Gene3D" id="1.10.3540.10">
    <property type="entry name" value="uncharacterized protein from magnetospirillum magneticum domain"/>
    <property type="match status" value="1"/>
</dbReference>
<sequence length="250" mass="28982">MTINTDINILGGLPDWNLVNVFLQDSITTLKEDGTLHTYSSIKTDKSVKRFEKTISTTLIHFLNKDVELLLRSLLKVERISKDSLQLLFWNASLNNDLLNYLNSQIYFLAFYSGRISIKQDEVLACLKDLKERETELQNWSISTLETTASKYLTLLKKFGLMGGSLHKSILHPYLSDKMFVVFVYWLKAIETKSNLMESAWLKYAFCEIPVLIDRLMQKKFATYFLINFTGDNLKIETTIPYETIYDALK</sequence>
<gene>
    <name evidence="1" type="ORF">EGI31_04940</name>
</gene>
<keyword evidence="2" id="KW-1185">Reference proteome</keyword>
<comment type="caution">
    <text evidence="1">The sequence shown here is derived from an EMBL/GenBank/DDBJ whole genome shotgun (WGS) entry which is preliminary data.</text>
</comment>
<evidence type="ECO:0000313" key="2">
    <source>
        <dbReference type="Proteomes" id="UP001204144"/>
    </source>
</evidence>
<proteinExistence type="predicted"/>
<protein>
    <submittedName>
        <fullName evidence="1">DUF1819 family protein</fullName>
    </submittedName>
</protein>
<name>A0AAE3KTJ0_9BACT</name>
<accession>A0AAE3KTJ0</accession>
<dbReference type="RefSeq" id="WP_255036049.1">
    <property type="nucleotide sequence ID" value="NZ_RJUF01000008.1"/>
</dbReference>
<dbReference type="EMBL" id="RJUF01000008">
    <property type="protein sequence ID" value="MCP9762291.1"/>
    <property type="molecule type" value="Genomic_DNA"/>
</dbReference>
<dbReference type="AlphaFoldDB" id="A0AAE3KTJ0"/>
<reference evidence="1 2" key="1">
    <citation type="submission" date="2018-11" db="EMBL/GenBank/DDBJ databases">
        <title>Novel bacteria species description.</title>
        <authorList>
            <person name="Han J.-H."/>
        </authorList>
    </citation>
    <scope>NUCLEOTIDE SEQUENCE [LARGE SCALE GENOMIC DNA]</scope>
    <source>
        <strain evidence="1 2">KCTC23259</strain>
    </source>
</reference>
<organism evidence="1 2">
    <name type="scientific">Lacihabitans soyangensis</name>
    <dbReference type="NCBI Taxonomy" id="869394"/>
    <lineage>
        <taxon>Bacteria</taxon>
        <taxon>Pseudomonadati</taxon>
        <taxon>Bacteroidota</taxon>
        <taxon>Cytophagia</taxon>
        <taxon>Cytophagales</taxon>
        <taxon>Leadbetterellaceae</taxon>
        <taxon>Lacihabitans</taxon>
    </lineage>
</organism>
<dbReference type="InterPro" id="IPR023137">
    <property type="entry name" value="BrxA_sf"/>
</dbReference>